<organism evidence="3">
    <name type="scientific">Drosophila persimilis</name>
    <name type="common">Fruit fly</name>
    <dbReference type="NCBI Taxonomy" id="7234"/>
    <lineage>
        <taxon>Eukaryota</taxon>
        <taxon>Metazoa</taxon>
        <taxon>Ecdysozoa</taxon>
        <taxon>Arthropoda</taxon>
        <taxon>Hexapoda</taxon>
        <taxon>Insecta</taxon>
        <taxon>Pterygota</taxon>
        <taxon>Neoptera</taxon>
        <taxon>Endopterygota</taxon>
        <taxon>Diptera</taxon>
        <taxon>Brachycera</taxon>
        <taxon>Muscomorpha</taxon>
        <taxon>Ephydroidea</taxon>
        <taxon>Drosophilidae</taxon>
        <taxon>Drosophila</taxon>
        <taxon>Sophophora</taxon>
    </lineage>
</organism>
<dbReference type="InterPro" id="IPR016024">
    <property type="entry name" value="ARM-type_fold"/>
</dbReference>
<dbReference type="PANTHER" id="PTHR21356:SF1">
    <property type="entry name" value="ARMADILLO REPEAT-CONTAINING PROTEIN 2"/>
    <property type="match status" value="1"/>
</dbReference>
<sequence>MSVLLKRRSRSETRPKDVADKSKQQSQQQSKQLEKHQEKHELQERPQESRGKPHSSEQSLNRLGMSHHQHQSTTFSIAGGMGRRKTSAELICEAKLFLGETVAGVGGGGGAGGGGGGAAGGAALQIMATGGARLVSTRRPITPREPGRVLYGKVALAGRPPSAFSMRYLQNEKSTPRQLPALSGTGPTIPMPTRNGALLGQSAPNETVQHINAILQELYTRVRKQERNFKRGFILGGLYGLVECTSPRVLLAVARVVLALRVTGSNLTGACKLIFKVARHEQNDALFHDHDVLELLIDGLGHASPLDEPEACIYAYGCIRFLTASSAQDRDDALNRNWIGLGEAIKAPLPAPVSATLAAMPAAVLCPRKLTGQQTLVARLARHGAVELMILHLQMLNEAGATKRLTGPPLHTLYQLSAAMRALADVSQQQQRLQLQLQLACPHLIRAAEVSMGELEVQANVVRTLSVLSEDSDCCETLHNYAARIGLLLGPSCSSAGASERLLAVLSRLGYMLGNILAKHESARTQYFHNDVAMEYLLNVLEQLGERSPSSVALLDAQIKLIRVVANMSVNPEVGAGLGNVRCLGSVLLKLLSHTSASLLQKKSAEQQELLHATLGALHNLCFYQDKQTPDSIAAPAAGSLQSLIDELSASLAEVLAKCQTAATKVELVRVLGNLTRNERARRCFCAAGGLPLMVQQLTRQAAGQDYELRTCAIGVLVNLLGDGEQRAPFLQLRGAELLSLLLRGSLEQEDWFLANIVCQALWNLLIDGQCAATLCRSGCILDEVSDLLADYLDEDRLNAGDDDDEQAGDDEHELETQTETEKETDADHDALWEDFALVATDLLERIQNNFDRQQQPQSVVRTDNDDDGDVFIEEM</sequence>
<dbReference type="SUPFAM" id="SSF48371">
    <property type="entry name" value="ARM repeat"/>
    <property type="match status" value="1"/>
</dbReference>
<dbReference type="STRING" id="7234.B4GXK6"/>
<feature type="compositionally biased region" description="Basic and acidic residues" evidence="1">
    <location>
        <begin position="10"/>
        <end position="23"/>
    </location>
</feature>
<feature type="compositionally biased region" description="Basic and acidic residues" evidence="1">
    <location>
        <begin position="32"/>
        <end position="55"/>
    </location>
</feature>
<keyword evidence="3" id="KW-1185">Reference proteome</keyword>
<feature type="region of interest" description="Disordered" evidence="1">
    <location>
        <begin position="850"/>
        <end position="876"/>
    </location>
</feature>
<feature type="region of interest" description="Disordered" evidence="1">
    <location>
        <begin position="799"/>
        <end position="829"/>
    </location>
</feature>
<feature type="compositionally biased region" description="Polar residues" evidence="1">
    <location>
        <begin position="850"/>
        <end position="862"/>
    </location>
</feature>
<dbReference type="InterPro" id="IPR011989">
    <property type="entry name" value="ARM-like"/>
</dbReference>
<feature type="compositionally biased region" description="Acidic residues" evidence="1">
    <location>
        <begin position="801"/>
        <end position="819"/>
    </location>
</feature>
<dbReference type="OMA" id="EACIYAY"/>
<feature type="region of interest" description="Disordered" evidence="1">
    <location>
        <begin position="1"/>
        <end position="80"/>
    </location>
</feature>
<name>B4GXK6_DROPE</name>
<dbReference type="PANTHER" id="PTHR21356">
    <property type="entry name" value="ARMADILLO REPEAT CONTAINING 2"/>
    <property type="match status" value="1"/>
</dbReference>
<accession>B4GXK6</accession>
<dbReference type="SMART" id="SM00185">
    <property type="entry name" value="ARM"/>
    <property type="match status" value="4"/>
</dbReference>
<proteinExistence type="predicted"/>
<dbReference type="OrthoDB" id="247006at2759"/>
<evidence type="ECO:0000313" key="3">
    <source>
        <dbReference type="Proteomes" id="UP000008744"/>
    </source>
</evidence>
<dbReference type="AlphaFoldDB" id="B4GXK6"/>
<dbReference type="GO" id="GO:0009653">
    <property type="term" value="P:anatomical structure morphogenesis"/>
    <property type="evidence" value="ECO:0007669"/>
    <property type="project" value="UniProtKB-ARBA"/>
</dbReference>
<dbReference type="Gene3D" id="1.25.10.10">
    <property type="entry name" value="Leucine-rich Repeat Variant"/>
    <property type="match status" value="2"/>
</dbReference>
<evidence type="ECO:0000256" key="1">
    <source>
        <dbReference type="SAM" id="MobiDB-lite"/>
    </source>
</evidence>
<dbReference type="EMBL" id="CH479196">
    <property type="protein sequence ID" value="EDW27483.1"/>
    <property type="molecule type" value="Genomic_DNA"/>
</dbReference>
<dbReference type="Proteomes" id="UP000008744">
    <property type="component" value="Unassembled WGS sequence"/>
</dbReference>
<dbReference type="GO" id="GO:0044782">
    <property type="term" value="P:cilium organization"/>
    <property type="evidence" value="ECO:0007669"/>
    <property type="project" value="TreeGrafter"/>
</dbReference>
<reference evidence="2 3" key="1">
    <citation type="journal article" date="2007" name="Nature">
        <title>Evolution of genes and genomes on the Drosophila phylogeny.</title>
        <authorList>
            <consortium name="Drosophila 12 Genomes Consortium"/>
            <person name="Clark A.G."/>
            <person name="Eisen M.B."/>
            <person name="Smith D.R."/>
            <person name="Bergman C.M."/>
            <person name="Oliver B."/>
            <person name="Markow T.A."/>
            <person name="Kaufman T.C."/>
            <person name="Kellis M."/>
            <person name="Gelbart W."/>
            <person name="Iyer V.N."/>
            <person name="Pollard D.A."/>
            <person name="Sackton T.B."/>
            <person name="Larracuente A.M."/>
            <person name="Singh N.D."/>
            <person name="Abad J.P."/>
            <person name="Abt D.N."/>
            <person name="Adryan B."/>
            <person name="Aguade M."/>
            <person name="Akashi H."/>
            <person name="Anderson W.W."/>
            <person name="Aquadro C.F."/>
            <person name="Ardell D.H."/>
            <person name="Arguello R."/>
            <person name="Artieri C.G."/>
            <person name="Barbash D.A."/>
            <person name="Barker D."/>
            <person name="Barsanti P."/>
            <person name="Batterham P."/>
            <person name="Batzoglou S."/>
            <person name="Begun D."/>
            <person name="Bhutkar A."/>
            <person name="Blanco E."/>
            <person name="Bosak S.A."/>
            <person name="Bradley R.K."/>
            <person name="Brand A.D."/>
            <person name="Brent M.R."/>
            <person name="Brooks A.N."/>
            <person name="Brown R.H."/>
            <person name="Butlin R.K."/>
            <person name="Caggese C."/>
            <person name="Calvi B.R."/>
            <person name="Bernardo de Carvalho A."/>
            <person name="Caspi A."/>
            <person name="Castrezana S."/>
            <person name="Celniker S.E."/>
            <person name="Chang J.L."/>
            <person name="Chapple C."/>
            <person name="Chatterji S."/>
            <person name="Chinwalla A."/>
            <person name="Civetta A."/>
            <person name="Clifton S.W."/>
            <person name="Comeron J.M."/>
            <person name="Costello J.C."/>
            <person name="Coyne J.A."/>
            <person name="Daub J."/>
            <person name="David R.G."/>
            <person name="Delcher A.L."/>
            <person name="Delehaunty K."/>
            <person name="Do C.B."/>
            <person name="Ebling H."/>
            <person name="Edwards K."/>
            <person name="Eickbush T."/>
            <person name="Evans J.D."/>
            <person name="Filipski A."/>
            <person name="Findeiss S."/>
            <person name="Freyhult E."/>
            <person name="Fulton L."/>
            <person name="Fulton R."/>
            <person name="Garcia A.C."/>
            <person name="Gardiner A."/>
            <person name="Garfield D.A."/>
            <person name="Garvin B.E."/>
            <person name="Gibson G."/>
            <person name="Gilbert D."/>
            <person name="Gnerre S."/>
            <person name="Godfrey J."/>
            <person name="Good R."/>
            <person name="Gotea V."/>
            <person name="Gravely B."/>
            <person name="Greenberg A.J."/>
            <person name="Griffiths-Jones S."/>
            <person name="Gross S."/>
            <person name="Guigo R."/>
            <person name="Gustafson E.A."/>
            <person name="Haerty W."/>
            <person name="Hahn M.W."/>
            <person name="Halligan D.L."/>
            <person name="Halpern A.L."/>
            <person name="Halter G.M."/>
            <person name="Han M.V."/>
            <person name="Heger A."/>
            <person name="Hillier L."/>
            <person name="Hinrichs A.S."/>
            <person name="Holmes I."/>
            <person name="Hoskins R.A."/>
            <person name="Hubisz M.J."/>
            <person name="Hultmark D."/>
            <person name="Huntley M.A."/>
            <person name="Jaffe D.B."/>
            <person name="Jagadeeshan S."/>
            <person name="Jeck W.R."/>
            <person name="Johnson J."/>
            <person name="Jones C.D."/>
            <person name="Jordan W.C."/>
            <person name="Karpen G.H."/>
            <person name="Kataoka E."/>
            <person name="Keightley P.D."/>
            <person name="Kheradpour P."/>
            <person name="Kirkness E.F."/>
            <person name="Koerich L.B."/>
            <person name="Kristiansen K."/>
            <person name="Kudrna D."/>
            <person name="Kulathinal R.J."/>
            <person name="Kumar S."/>
            <person name="Kwok R."/>
            <person name="Lander E."/>
            <person name="Langley C.H."/>
            <person name="Lapoint R."/>
            <person name="Lazzaro B.P."/>
            <person name="Lee S.J."/>
            <person name="Levesque L."/>
            <person name="Li R."/>
            <person name="Lin C.F."/>
            <person name="Lin M.F."/>
            <person name="Lindblad-Toh K."/>
            <person name="Llopart A."/>
            <person name="Long M."/>
            <person name="Low L."/>
            <person name="Lozovsky E."/>
            <person name="Lu J."/>
            <person name="Luo M."/>
            <person name="Machado C.A."/>
            <person name="Makalowski W."/>
            <person name="Marzo M."/>
            <person name="Matsuda M."/>
            <person name="Matzkin L."/>
            <person name="McAllister B."/>
            <person name="McBride C.S."/>
            <person name="McKernan B."/>
            <person name="McKernan K."/>
            <person name="Mendez-Lago M."/>
            <person name="Minx P."/>
            <person name="Mollenhauer M.U."/>
            <person name="Montooth K."/>
            <person name="Mount S.M."/>
            <person name="Mu X."/>
            <person name="Myers E."/>
            <person name="Negre B."/>
            <person name="Newfeld S."/>
            <person name="Nielsen R."/>
            <person name="Noor M.A."/>
            <person name="O'Grady P."/>
            <person name="Pachter L."/>
            <person name="Papaceit M."/>
            <person name="Parisi M.J."/>
            <person name="Parisi M."/>
            <person name="Parts L."/>
            <person name="Pedersen J.S."/>
            <person name="Pesole G."/>
            <person name="Phillippy A.M."/>
            <person name="Ponting C.P."/>
            <person name="Pop M."/>
            <person name="Porcelli D."/>
            <person name="Powell J.R."/>
            <person name="Prohaska S."/>
            <person name="Pruitt K."/>
            <person name="Puig M."/>
            <person name="Quesneville H."/>
            <person name="Ram K.R."/>
            <person name="Rand D."/>
            <person name="Rasmussen M.D."/>
            <person name="Reed L.K."/>
            <person name="Reenan R."/>
            <person name="Reily A."/>
            <person name="Remington K.A."/>
            <person name="Rieger T.T."/>
            <person name="Ritchie M.G."/>
            <person name="Robin C."/>
            <person name="Rogers Y.H."/>
            <person name="Rohde C."/>
            <person name="Rozas J."/>
            <person name="Rubenfield M.J."/>
            <person name="Ruiz A."/>
            <person name="Russo S."/>
            <person name="Salzberg S.L."/>
            <person name="Sanchez-Gracia A."/>
            <person name="Saranga D.J."/>
            <person name="Sato H."/>
            <person name="Schaeffer S.W."/>
            <person name="Schatz M.C."/>
            <person name="Schlenke T."/>
            <person name="Schwartz R."/>
            <person name="Segarra C."/>
            <person name="Singh R.S."/>
            <person name="Sirot L."/>
            <person name="Sirota M."/>
            <person name="Sisneros N.B."/>
            <person name="Smith C.D."/>
            <person name="Smith T.F."/>
            <person name="Spieth J."/>
            <person name="Stage D.E."/>
            <person name="Stark A."/>
            <person name="Stephan W."/>
            <person name="Strausberg R.L."/>
            <person name="Strempel S."/>
            <person name="Sturgill D."/>
            <person name="Sutton G."/>
            <person name="Sutton G.G."/>
            <person name="Tao W."/>
            <person name="Teichmann S."/>
            <person name="Tobari Y.N."/>
            <person name="Tomimura Y."/>
            <person name="Tsolas J.M."/>
            <person name="Valente V.L."/>
            <person name="Venter E."/>
            <person name="Venter J.C."/>
            <person name="Vicario S."/>
            <person name="Vieira F.G."/>
            <person name="Vilella A.J."/>
            <person name="Villasante A."/>
            <person name="Walenz B."/>
            <person name="Wang J."/>
            <person name="Wasserman M."/>
            <person name="Watts T."/>
            <person name="Wilson D."/>
            <person name="Wilson R.K."/>
            <person name="Wing R.A."/>
            <person name="Wolfner M.F."/>
            <person name="Wong A."/>
            <person name="Wong G.K."/>
            <person name="Wu C.I."/>
            <person name="Wu G."/>
            <person name="Yamamoto D."/>
            <person name="Yang H.P."/>
            <person name="Yang S.P."/>
            <person name="Yorke J.A."/>
            <person name="Yoshida K."/>
            <person name="Zdobnov E."/>
            <person name="Zhang P."/>
            <person name="Zhang Y."/>
            <person name="Zimin A.V."/>
            <person name="Baldwin J."/>
            <person name="Abdouelleil A."/>
            <person name="Abdulkadir J."/>
            <person name="Abebe A."/>
            <person name="Abera B."/>
            <person name="Abreu J."/>
            <person name="Acer S.C."/>
            <person name="Aftuck L."/>
            <person name="Alexander A."/>
            <person name="An P."/>
            <person name="Anderson E."/>
            <person name="Anderson S."/>
            <person name="Arachi H."/>
            <person name="Azer M."/>
            <person name="Bachantsang P."/>
            <person name="Barry A."/>
            <person name="Bayul T."/>
            <person name="Berlin A."/>
            <person name="Bessette D."/>
            <person name="Bloom T."/>
            <person name="Blye J."/>
            <person name="Boguslavskiy L."/>
            <person name="Bonnet C."/>
            <person name="Boukhgalter B."/>
            <person name="Bourzgui I."/>
            <person name="Brown A."/>
            <person name="Cahill P."/>
            <person name="Channer S."/>
            <person name="Cheshatsang Y."/>
            <person name="Chuda L."/>
            <person name="Citroen M."/>
            <person name="Collymore A."/>
            <person name="Cooke P."/>
            <person name="Costello M."/>
            <person name="D'Aco K."/>
            <person name="Daza R."/>
            <person name="De Haan G."/>
            <person name="DeGray S."/>
            <person name="DeMaso C."/>
            <person name="Dhargay N."/>
            <person name="Dooley K."/>
            <person name="Dooley E."/>
            <person name="Doricent M."/>
            <person name="Dorje P."/>
            <person name="Dorjee K."/>
            <person name="Dupes A."/>
            <person name="Elong R."/>
            <person name="Falk J."/>
            <person name="Farina A."/>
            <person name="Faro S."/>
            <person name="Ferguson D."/>
            <person name="Fisher S."/>
            <person name="Foley C.D."/>
            <person name="Franke A."/>
            <person name="Friedrich D."/>
            <person name="Gadbois L."/>
            <person name="Gearin G."/>
            <person name="Gearin C.R."/>
            <person name="Giannoukos G."/>
            <person name="Goode T."/>
            <person name="Graham J."/>
            <person name="Grandbois E."/>
            <person name="Grewal S."/>
            <person name="Gyaltsen K."/>
            <person name="Hafez N."/>
            <person name="Hagos B."/>
            <person name="Hall J."/>
            <person name="Henson C."/>
            <person name="Hollinger A."/>
            <person name="Honan T."/>
            <person name="Huard M.D."/>
            <person name="Hughes L."/>
            <person name="Hurhula B."/>
            <person name="Husby M.E."/>
            <person name="Kamat A."/>
            <person name="Kanga B."/>
            <person name="Kashin S."/>
            <person name="Khazanovich D."/>
            <person name="Kisner P."/>
            <person name="Lance K."/>
            <person name="Lara M."/>
            <person name="Lee W."/>
            <person name="Lennon N."/>
            <person name="Letendre F."/>
            <person name="LeVine R."/>
            <person name="Lipovsky A."/>
            <person name="Liu X."/>
            <person name="Liu J."/>
            <person name="Liu S."/>
            <person name="Lokyitsang T."/>
            <person name="Lokyitsang Y."/>
            <person name="Lubonja R."/>
            <person name="Lui A."/>
            <person name="MacDonald P."/>
            <person name="Magnisalis V."/>
            <person name="Maru K."/>
            <person name="Matthews C."/>
            <person name="McCusker W."/>
            <person name="McDonough S."/>
            <person name="Mehta T."/>
            <person name="Meldrim J."/>
            <person name="Meneus L."/>
            <person name="Mihai O."/>
            <person name="Mihalev A."/>
            <person name="Mihova T."/>
            <person name="Mittelman R."/>
            <person name="Mlenga V."/>
            <person name="Montmayeur A."/>
            <person name="Mulrain L."/>
            <person name="Navidi A."/>
            <person name="Naylor J."/>
            <person name="Negash T."/>
            <person name="Nguyen T."/>
            <person name="Nguyen N."/>
            <person name="Nicol R."/>
            <person name="Norbu C."/>
            <person name="Norbu N."/>
            <person name="Novod N."/>
            <person name="O'Neill B."/>
            <person name="Osman S."/>
            <person name="Markiewicz E."/>
            <person name="Oyono O.L."/>
            <person name="Patti C."/>
            <person name="Phunkhang P."/>
            <person name="Pierre F."/>
            <person name="Priest M."/>
            <person name="Raghuraman S."/>
            <person name="Rege F."/>
            <person name="Reyes R."/>
            <person name="Rise C."/>
            <person name="Rogov P."/>
            <person name="Ross K."/>
            <person name="Ryan E."/>
            <person name="Settipalli S."/>
            <person name="Shea T."/>
            <person name="Sherpa N."/>
            <person name="Shi L."/>
            <person name="Shih D."/>
            <person name="Sparrow T."/>
            <person name="Spaulding J."/>
            <person name="Stalker J."/>
            <person name="Stange-Thomann N."/>
            <person name="Stavropoulos S."/>
            <person name="Stone C."/>
            <person name="Strader C."/>
            <person name="Tesfaye S."/>
            <person name="Thomson T."/>
            <person name="Thoulutsang Y."/>
            <person name="Thoulutsang D."/>
            <person name="Topham K."/>
            <person name="Topping I."/>
            <person name="Tsamla T."/>
            <person name="Vassiliev H."/>
            <person name="Vo A."/>
            <person name="Wangchuk T."/>
            <person name="Wangdi T."/>
            <person name="Weiand M."/>
            <person name="Wilkinson J."/>
            <person name="Wilson A."/>
            <person name="Yadav S."/>
            <person name="Young G."/>
            <person name="Yu Q."/>
            <person name="Zembek L."/>
            <person name="Zhong D."/>
            <person name="Zimmer A."/>
            <person name="Zwirko Z."/>
            <person name="Jaffe D.B."/>
            <person name="Alvarez P."/>
            <person name="Brockman W."/>
            <person name="Butler J."/>
            <person name="Chin C."/>
            <person name="Gnerre S."/>
            <person name="Grabherr M."/>
            <person name="Kleber M."/>
            <person name="Mauceli E."/>
            <person name="MacCallum I."/>
        </authorList>
    </citation>
    <scope>NUCLEOTIDE SEQUENCE [LARGE SCALE GENOMIC DNA]</scope>
    <source>
        <strain evidence="3">MSH-3 / Tucson 14011-0111.49</strain>
    </source>
</reference>
<feature type="compositionally biased region" description="Basic and acidic residues" evidence="1">
    <location>
        <begin position="820"/>
        <end position="829"/>
    </location>
</feature>
<dbReference type="eggNOG" id="KOG1048">
    <property type="taxonomic scope" value="Eukaryota"/>
</dbReference>
<dbReference type="InterPro" id="IPR038905">
    <property type="entry name" value="ARMC2"/>
</dbReference>
<feature type="compositionally biased region" description="Acidic residues" evidence="1">
    <location>
        <begin position="865"/>
        <end position="876"/>
    </location>
</feature>
<evidence type="ECO:0000313" key="2">
    <source>
        <dbReference type="EMBL" id="EDW27483.1"/>
    </source>
</evidence>
<dbReference type="PhylomeDB" id="B4GXK6"/>
<dbReference type="HOGENOM" id="CLU_014433_0_0_1"/>
<gene>
    <name evidence="2" type="primary">Dper\GL20305</name>
    <name evidence="2" type="ORF">Dper_GL20305</name>
</gene>
<dbReference type="InterPro" id="IPR000225">
    <property type="entry name" value="Armadillo"/>
</dbReference>
<protein>
    <submittedName>
        <fullName evidence="2">GL20305</fullName>
    </submittedName>
</protein>